<dbReference type="Gene3D" id="3.40.630.10">
    <property type="entry name" value="Zn peptidases"/>
    <property type="match status" value="1"/>
</dbReference>
<dbReference type="GO" id="GO:0006526">
    <property type="term" value="P:L-arginine biosynthetic process"/>
    <property type="evidence" value="ECO:0007669"/>
    <property type="project" value="TreeGrafter"/>
</dbReference>
<evidence type="ECO:0000256" key="5">
    <source>
        <dbReference type="ARBA" id="ARBA00022801"/>
    </source>
</evidence>
<dbReference type="Gene3D" id="3.30.70.360">
    <property type="match status" value="2"/>
</dbReference>
<keyword evidence="7" id="KW-0224">Dipeptidase</keyword>
<keyword evidence="10" id="KW-1185">Reference proteome</keyword>
<protein>
    <recommendedName>
        <fullName evidence="11">Peptidase M20 dimerisation domain-containing protein</fullName>
    </recommendedName>
</protein>
<proteinExistence type="inferred from homology"/>
<evidence type="ECO:0008006" key="11">
    <source>
        <dbReference type="Google" id="ProtNLM"/>
    </source>
</evidence>
<dbReference type="InterPro" id="IPR050072">
    <property type="entry name" value="Peptidase_M20A"/>
</dbReference>
<comment type="cofactor">
    <cofactor evidence="1">
        <name>Zn(2+)</name>
        <dbReference type="ChEBI" id="CHEBI:29105"/>
    </cofactor>
</comment>
<reference evidence="9 10" key="1">
    <citation type="submission" date="2011-08" db="EMBL/GenBank/DDBJ databases">
        <title>The Genome Sequence of Clostridium hathewayi WAL-18680.</title>
        <authorList>
            <consortium name="The Broad Institute Genome Sequencing Platform"/>
            <person name="Earl A."/>
            <person name="Ward D."/>
            <person name="Feldgarden M."/>
            <person name="Gevers D."/>
            <person name="Finegold S.M."/>
            <person name="Summanen P.H."/>
            <person name="Molitoris D.R."/>
            <person name="Song M."/>
            <person name="Daigneault M."/>
            <person name="Allen-Vercoe E."/>
            <person name="Young S.K."/>
            <person name="Zeng Q."/>
            <person name="Gargeya S."/>
            <person name="Fitzgerald M."/>
            <person name="Haas B."/>
            <person name="Abouelleil A."/>
            <person name="Alvarado L."/>
            <person name="Arachchi H.M."/>
            <person name="Berlin A."/>
            <person name="Brown A."/>
            <person name="Chapman S.B."/>
            <person name="Chen Z."/>
            <person name="Dunbar C."/>
            <person name="Freedman E."/>
            <person name="Gearin G."/>
            <person name="Gellesch M."/>
            <person name="Goldberg J."/>
            <person name="Griggs A."/>
            <person name="Gujja S."/>
            <person name="Heiman D."/>
            <person name="Howarth C."/>
            <person name="Larson L."/>
            <person name="Lui A."/>
            <person name="MacDonald P.J.P."/>
            <person name="Montmayeur A."/>
            <person name="Murphy C."/>
            <person name="Neiman D."/>
            <person name="Pearson M."/>
            <person name="Priest M."/>
            <person name="Roberts A."/>
            <person name="Saif S."/>
            <person name="Shea T."/>
            <person name="Shenoy N."/>
            <person name="Sisk P."/>
            <person name="Stolte C."/>
            <person name="Sykes S."/>
            <person name="Wortman J."/>
            <person name="Nusbaum C."/>
            <person name="Birren B."/>
        </authorList>
    </citation>
    <scope>NUCLEOTIDE SEQUENCE [LARGE SCALE GENOMIC DNA]</scope>
    <source>
        <strain evidence="9 10">WAL-18680</strain>
    </source>
</reference>
<organism evidence="9 10">
    <name type="scientific">Hungatella hathewayi WAL-18680</name>
    <dbReference type="NCBI Taxonomy" id="742737"/>
    <lineage>
        <taxon>Bacteria</taxon>
        <taxon>Bacillati</taxon>
        <taxon>Bacillota</taxon>
        <taxon>Clostridia</taxon>
        <taxon>Lachnospirales</taxon>
        <taxon>Lachnospiraceae</taxon>
        <taxon>Hungatella</taxon>
    </lineage>
</organism>
<comment type="similarity">
    <text evidence="2">Belongs to the peptidase M20A family.</text>
</comment>
<dbReference type="InterPro" id="IPR002933">
    <property type="entry name" value="Peptidase_M20"/>
</dbReference>
<evidence type="ECO:0000256" key="2">
    <source>
        <dbReference type="ARBA" id="ARBA00006247"/>
    </source>
</evidence>
<dbReference type="GO" id="GO:0008270">
    <property type="term" value="F:zinc ion binding"/>
    <property type="evidence" value="ECO:0007669"/>
    <property type="project" value="InterPro"/>
</dbReference>
<dbReference type="PATRIC" id="fig|742737.3.peg.1847"/>
<dbReference type="GO" id="GO:0008237">
    <property type="term" value="F:metallopeptidase activity"/>
    <property type="evidence" value="ECO:0007669"/>
    <property type="project" value="UniProtKB-KW"/>
</dbReference>
<dbReference type="PROSITE" id="PS00759">
    <property type="entry name" value="ARGE_DAPE_CPG2_2"/>
    <property type="match status" value="1"/>
</dbReference>
<keyword evidence="6" id="KW-0862">Zinc</keyword>
<dbReference type="GO" id="GO:0008777">
    <property type="term" value="F:acetylornithine deacetylase activity"/>
    <property type="evidence" value="ECO:0007669"/>
    <property type="project" value="TreeGrafter"/>
</dbReference>
<evidence type="ECO:0000256" key="1">
    <source>
        <dbReference type="ARBA" id="ARBA00001947"/>
    </source>
</evidence>
<accession>G5IE94</accession>
<evidence type="ECO:0000256" key="6">
    <source>
        <dbReference type="ARBA" id="ARBA00022833"/>
    </source>
</evidence>
<keyword evidence="5" id="KW-0378">Hydrolase</keyword>
<dbReference type="PANTHER" id="PTHR43808">
    <property type="entry name" value="ACETYLORNITHINE DEACETYLASE"/>
    <property type="match status" value="1"/>
</dbReference>
<dbReference type="PANTHER" id="PTHR43808:SF31">
    <property type="entry name" value="N-ACETYL-L-CITRULLINE DEACETYLASE"/>
    <property type="match status" value="1"/>
</dbReference>
<dbReference type="InterPro" id="IPR036264">
    <property type="entry name" value="Bact_exopeptidase_dim_dom"/>
</dbReference>
<evidence type="ECO:0000256" key="4">
    <source>
        <dbReference type="ARBA" id="ARBA00022723"/>
    </source>
</evidence>
<evidence type="ECO:0000256" key="3">
    <source>
        <dbReference type="ARBA" id="ARBA00022670"/>
    </source>
</evidence>
<dbReference type="OrthoDB" id="9761532at2"/>
<keyword evidence="3" id="KW-0645">Protease</keyword>
<dbReference type="GO" id="GO:0016805">
    <property type="term" value="F:dipeptidase activity"/>
    <property type="evidence" value="ECO:0007669"/>
    <property type="project" value="UniProtKB-KW"/>
</dbReference>
<comment type="caution">
    <text evidence="9">The sequence shown here is derived from an EMBL/GenBank/DDBJ whole genome shotgun (WGS) entry which is preliminary data.</text>
</comment>
<dbReference type="HOGENOM" id="CLU_031786_2_0_9"/>
<dbReference type="Pfam" id="PF01546">
    <property type="entry name" value="Peptidase_M20"/>
    <property type="match status" value="1"/>
</dbReference>
<dbReference type="NCBIfam" id="TIGR01887">
    <property type="entry name" value="dipeptidaselike"/>
    <property type="match status" value="1"/>
</dbReference>
<dbReference type="SUPFAM" id="SSF53187">
    <property type="entry name" value="Zn-dependent exopeptidases"/>
    <property type="match status" value="1"/>
</dbReference>
<dbReference type="GO" id="GO:0006508">
    <property type="term" value="P:proteolysis"/>
    <property type="evidence" value="ECO:0007669"/>
    <property type="project" value="UniProtKB-KW"/>
</dbReference>
<evidence type="ECO:0000313" key="10">
    <source>
        <dbReference type="Proteomes" id="UP000005384"/>
    </source>
</evidence>
<dbReference type="AlphaFoldDB" id="G5IE94"/>
<name>G5IE94_9FIRM</name>
<dbReference type="SUPFAM" id="SSF55031">
    <property type="entry name" value="Bacterial exopeptidase dimerisation domain"/>
    <property type="match status" value="1"/>
</dbReference>
<evidence type="ECO:0000256" key="8">
    <source>
        <dbReference type="ARBA" id="ARBA00023049"/>
    </source>
</evidence>
<evidence type="ECO:0000313" key="9">
    <source>
        <dbReference type="EMBL" id="EHI60234.1"/>
    </source>
</evidence>
<dbReference type="InterPro" id="IPR010964">
    <property type="entry name" value="M20A_pepV-rel"/>
</dbReference>
<dbReference type="EMBL" id="ADLN01000032">
    <property type="protein sequence ID" value="EHI60234.1"/>
    <property type="molecule type" value="Genomic_DNA"/>
</dbReference>
<sequence length="472" mass="51257">MYREEIEQYIEAHKQEMVEDIFTLCRINSEKMPYEEGMPYGRGAATALAEALALAEKYGFSITNYDNYVGTADMNDKEKQLDILAHLDVVPAGEGWKETEPFEPILKDGLLLGRGTADDKGPAVAALYAMRAVKELGIPLSKNVRLILGTDEECGSSDIEHYYDVEEEAPMTFSPDADFPVTNVEKGRLEAHFNASFEPSAALPRLVAVNTGIKANVVPGKAQASVEGFEMSVLEAAAEKTEKETGVKFSFEMADGVADSSIVNITAVGEGAHAAFLESGNNALTGLLTLFQNLPFADCAQIQTVRGLLALMPHGDITGEAMGIAMKDEISDRLTLAFSMLKVTDSSLDGVFDSRCPVCATEENVLYVVRDRLAAIGVTLENKEMTKPHYVDGDSHFVRTLLRVYEEYTGLEGKCQYTGGGTYVHNLKNGVAFGATLPGTENRMHGADEFAVLEELVISAKIFAQVIVELCS</sequence>
<keyword evidence="4" id="KW-0479">Metal-binding</keyword>
<dbReference type="InterPro" id="IPR001261">
    <property type="entry name" value="ArgE/DapE_CS"/>
</dbReference>
<dbReference type="RefSeq" id="WP_006779802.1">
    <property type="nucleotide sequence ID" value="NZ_CP040506.1"/>
</dbReference>
<evidence type="ECO:0000256" key="7">
    <source>
        <dbReference type="ARBA" id="ARBA00022997"/>
    </source>
</evidence>
<keyword evidence="8" id="KW-0482">Metalloprotease</keyword>
<dbReference type="Proteomes" id="UP000005384">
    <property type="component" value="Unassembled WGS sequence"/>
</dbReference>
<gene>
    <name evidence="9" type="ORF">HMPREF9473_01821</name>
</gene>